<gene>
    <name evidence="2" type="ORF">MAGMO_2019</name>
</gene>
<organism evidence="2">
    <name type="scientific">Magnetococcus massalia (strain MO-1)</name>
    <dbReference type="NCBI Taxonomy" id="451514"/>
    <lineage>
        <taxon>Bacteria</taxon>
        <taxon>Pseudomonadati</taxon>
        <taxon>Pseudomonadota</taxon>
        <taxon>Magnetococcia</taxon>
        <taxon>Magnetococcales</taxon>
        <taxon>Magnetococcaceae</taxon>
        <taxon>Magnetococcus</taxon>
    </lineage>
</organism>
<proteinExistence type="predicted"/>
<dbReference type="AlphaFoldDB" id="A0A1S7LGV3"/>
<protein>
    <recommendedName>
        <fullName evidence="1">DUF6398 domain-containing protein</fullName>
    </recommendedName>
</protein>
<reference evidence="2" key="1">
    <citation type="submission" date="2015-04" db="EMBL/GenBank/DDBJ databases">
        <authorList>
            <person name="Syromyatnikov M.Y."/>
            <person name="Popov V.N."/>
        </authorList>
    </citation>
    <scope>NUCLEOTIDE SEQUENCE</scope>
    <source>
        <strain evidence="2">MO-1</strain>
    </source>
</reference>
<feature type="domain" description="DUF6398" evidence="1">
    <location>
        <begin position="17"/>
        <end position="121"/>
    </location>
</feature>
<dbReference type="EMBL" id="LO017727">
    <property type="protein sequence ID" value="CRH06192.1"/>
    <property type="molecule type" value="Genomic_DNA"/>
</dbReference>
<evidence type="ECO:0000259" key="1">
    <source>
        <dbReference type="Pfam" id="PF19935"/>
    </source>
</evidence>
<accession>A0A1S7LGV3</accession>
<dbReference type="Pfam" id="PF19935">
    <property type="entry name" value="DUF6398"/>
    <property type="match status" value="1"/>
</dbReference>
<name>A0A1S7LGV3_MAGMO</name>
<sequence>MARQSADSSSPQGRAEQISTLFAEFAEDILPASAASIGQRMAQQLAAIDPCPLTKGKAENWAAGMIYALAQANQLFQSEALLRLNASDLCEVMAVSKATVSSKAREVRQLLKMDEEPKAWQLPELESMMQAANSLLERSGVGESFPETLLEVLEEQGFDSEDLKELDEDPLFASDVDGVSLEDIVHDAALDLEEAQESETFDAALDPNYLHALEVEPQQVLGIILKALSACGDEEGDEATEEGVAEGCNGYLTLLFTAMQMLRYLTDKGHDEAKELVEWFREEVSHRIAQGRLHSQSAIAVFQILEDSGHGVNEQMLESFQEQTVAEDNFSEGDLSGMVGQLADDLNSQLNDGIDDPYAVMDLLNQSAVAIPKEARPLLIDALIDASEAPLCNALLLLVLDSDSSVRYTILNGLTRRMKLISPISLRRLIMIRNWLPKSERNLLDKLIKTVRKQGTACAPLDQTSDPITHLSSPMDGEGAMAFTFLRQQTPQEAYLAGFYVKQDSGIGDSLYFETDSRQTIEQRFGEIGERLGSVKTDSSFTRMVAGHFLDLSLKGDNPPPYGLLEILEKLQLDAWQPAPIDLQNEIYCLCHVEGDEEASLAREAEAVRQSGEWLEQVPQSEHWYLDDAEVIDTISSSRLQNTDKQAAMVLERFFEPQRLMWAERFAWNALWFQHHKNQTERKQQLAFKLASIARALYGDQPMVEIPAMRNLASLTWEMACEYA</sequence>
<evidence type="ECO:0000313" key="2">
    <source>
        <dbReference type="EMBL" id="CRH06192.1"/>
    </source>
</evidence>
<dbReference type="InterPro" id="IPR045651">
    <property type="entry name" value="DUF6398"/>
</dbReference>